<dbReference type="Proteomes" id="UP000770661">
    <property type="component" value="Unassembled WGS sequence"/>
</dbReference>
<gene>
    <name evidence="1" type="ORF">GWK47_038117</name>
</gene>
<dbReference type="PANTHER" id="PTHR21301:SF10">
    <property type="entry name" value="REVERSE TRANSCRIPTASE DOMAIN-CONTAINING PROTEIN"/>
    <property type="match status" value="1"/>
</dbReference>
<evidence type="ECO:0008006" key="3">
    <source>
        <dbReference type="Google" id="ProtNLM"/>
    </source>
</evidence>
<evidence type="ECO:0000313" key="2">
    <source>
        <dbReference type="Proteomes" id="UP000770661"/>
    </source>
</evidence>
<evidence type="ECO:0000313" key="1">
    <source>
        <dbReference type="EMBL" id="KAG0725688.1"/>
    </source>
</evidence>
<dbReference type="AlphaFoldDB" id="A0A8J5CM99"/>
<accession>A0A8J5CM99</accession>
<sequence>MLSISPNRENHSTLTRLANLCHELDHGAIFWLLLSGGHCPQLVDDMNFGSRSPYAYITSAAQDVRGREEAGLPLRIRSIVDRLNDGTRTPGQCSPRCRTFIWLVSSPQKKNSYRGIVSAGAAGGLRRAGLLTSNLFLRRFIGTIESRLLASNRPSLYCRYVDDIFVRVKDLQELQDLRHRFIAESELNFTDEEATNGRLPFLDVLVSAEIAEFKTTVFCKLTNNGLSALTGKVSASCVTCIPPSALMSDKALLSLLYLESRSPRT</sequence>
<comment type="caution">
    <text evidence="1">The sequence shown here is derived from an EMBL/GenBank/DDBJ whole genome shotgun (WGS) entry which is preliminary data.</text>
</comment>
<dbReference type="EMBL" id="JACEEZ010005355">
    <property type="protein sequence ID" value="KAG0725688.1"/>
    <property type="molecule type" value="Genomic_DNA"/>
</dbReference>
<dbReference type="OrthoDB" id="8037262at2759"/>
<proteinExistence type="predicted"/>
<reference evidence="1" key="1">
    <citation type="submission" date="2020-07" db="EMBL/GenBank/DDBJ databases">
        <title>The High-quality genome of the commercially important snow crab, Chionoecetes opilio.</title>
        <authorList>
            <person name="Jeong J.-H."/>
            <person name="Ryu S."/>
        </authorList>
    </citation>
    <scope>NUCLEOTIDE SEQUENCE</scope>
    <source>
        <strain evidence="1">MADBK_172401_WGS</strain>
        <tissue evidence="1">Digestive gland</tissue>
    </source>
</reference>
<keyword evidence="2" id="KW-1185">Reference proteome</keyword>
<name>A0A8J5CM99_CHIOP</name>
<dbReference type="PANTHER" id="PTHR21301">
    <property type="entry name" value="REVERSE TRANSCRIPTASE"/>
    <property type="match status" value="1"/>
</dbReference>
<protein>
    <recommendedName>
        <fullName evidence="3">Reverse transcriptase domain-containing protein</fullName>
    </recommendedName>
</protein>
<organism evidence="1 2">
    <name type="scientific">Chionoecetes opilio</name>
    <name type="common">Atlantic snow crab</name>
    <name type="synonym">Cancer opilio</name>
    <dbReference type="NCBI Taxonomy" id="41210"/>
    <lineage>
        <taxon>Eukaryota</taxon>
        <taxon>Metazoa</taxon>
        <taxon>Ecdysozoa</taxon>
        <taxon>Arthropoda</taxon>
        <taxon>Crustacea</taxon>
        <taxon>Multicrustacea</taxon>
        <taxon>Malacostraca</taxon>
        <taxon>Eumalacostraca</taxon>
        <taxon>Eucarida</taxon>
        <taxon>Decapoda</taxon>
        <taxon>Pleocyemata</taxon>
        <taxon>Brachyura</taxon>
        <taxon>Eubrachyura</taxon>
        <taxon>Majoidea</taxon>
        <taxon>Majidae</taxon>
        <taxon>Chionoecetes</taxon>
    </lineage>
</organism>